<sequence>MGTRAAPAAKGQASILEPSFSSSIIEDKRSDGYWVEKFLFSKEDHVPGVITSGLVSGVISYLENPLVAAEHEGKDKASVLKDAEWTKYELGKFHSPVAVVPVDITGDGLTDLVICHDYGQHMLRCDQQGGFITWLQNPGRDGLKNRYWKERFIGRWPAMHRIKAGHYTQKSFIEIIAASVVYGPHDKATPIPIIRFQAPEKVLEAAEWPHDVVDDEHFTVIHEVTQKKYNLRIHSMTGQAHSLARFDGPNGLDSMLIASREGLTRLYYQDSVWRRDHITDGEAREPRQLLNSEFPGSGDHWGTGGSDAGRVGADPFAYIATVEPFHGNIVCAYTKVDQGMKTNKWQRHVLDIFGTPGQQLKYGDGPLHYVVCGDFDGDGDDEFLVSAFGPVEYDDKWQPIKSTGDSGPNKGIMYYKPIDLNNGIFAKWKVSGDSSARLAIGDFTGTGRLDFVSIKYNVTNYYEEPSPVVSLFVNDFAPRNNIDAVAPIVPSLWGNEGIIFLRNPALYSTKDTLKPGLDADRHVLQPAQLPLISVAGFDISVESYPKGHQGIDVGHGEGIKVIYGSITLQDDAHETRTPFSVRPFTAFNTASQAAASLLAHANDKTGAILLRLKPRSADATSAMWARAEDVPVETLLDLSGQGLALAPLKFVKVEDLAWGRDGFQGVDFCNLSGFHFRFLETKQAIGHVQFWTAGTNVNCGIHNHSHDIFAETHIALSTGTHNGGMARLKLSDDASSYAALSEAEIKQLPDDAFERLALAPLEEHGGMWERDSYGRPVRRRDRALAYPWHKWQGGDGEEGVDVWMAVELNPDLYVEG</sequence>
<dbReference type="Proteomes" id="UP001521184">
    <property type="component" value="Unassembled WGS sequence"/>
</dbReference>
<proteinExistence type="predicted"/>
<evidence type="ECO:0000313" key="4">
    <source>
        <dbReference type="Proteomes" id="UP001521184"/>
    </source>
</evidence>
<evidence type="ECO:0008006" key="5">
    <source>
        <dbReference type="Google" id="ProtNLM"/>
    </source>
</evidence>
<evidence type="ECO:0000259" key="1">
    <source>
        <dbReference type="Pfam" id="PF18637"/>
    </source>
</evidence>
<evidence type="ECO:0000259" key="2">
    <source>
        <dbReference type="Pfam" id="PF22301"/>
    </source>
</evidence>
<reference evidence="3 4" key="1">
    <citation type="journal article" date="2023" name="Plant Dis.">
        <title>First Report of Diplodia intermedia Causing Canker and Dieback Diseases on Apple Trees in Canada.</title>
        <authorList>
            <person name="Ellouze W."/>
            <person name="Ilyukhin E."/>
            <person name="Sulman M."/>
            <person name="Ali S."/>
        </authorList>
    </citation>
    <scope>NUCLEOTIDE SEQUENCE [LARGE SCALE GENOMIC DNA]</scope>
    <source>
        <strain evidence="3 4">M45-28</strain>
    </source>
</reference>
<dbReference type="InterPro" id="IPR040887">
    <property type="entry name" value="AUDH_Cupin"/>
</dbReference>
<dbReference type="Gene3D" id="2.60.120.990">
    <property type="match status" value="1"/>
</dbReference>
<feature type="domain" description="Aldos-2-ulose dehydratase/isomerase (AUDH) Cupin" evidence="1">
    <location>
        <begin position="487"/>
        <end position="809"/>
    </location>
</feature>
<accession>A0ABR3T9N8</accession>
<protein>
    <recommendedName>
        <fullName evidence="5">Aldos-2-ulose dehydratase/isomerase (AUDH) Cupin domain-containing protein</fullName>
    </recommendedName>
</protein>
<organism evidence="3 4">
    <name type="scientific">Diplodia intermedia</name>
    <dbReference type="NCBI Taxonomy" id="856260"/>
    <lineage>
        <taxon>Eukaryota</taxon>
        <taxon>Fungi</taxon>
        <taxon>Dikarya</taxon>
        <taxon>Ascomycota</taxon>
        <taxon>Pezizomycotina</taxon>
        <taxon>Dothideomycetes</taxon>
        <taxon>Dothideomycetes incertae sedis</taxon>
        <taxon>Botryosphaeriales</taxon>
        <taxon>Botryosphaeriaceae</taxon>
        <taxon>Diplodia</taxon>
    </lineage>
</organism>
<gene>
    <name evidence="3" type="ORF">SLS58_009886</name>
</gene>
<comment type="caution">
    <text evidence="3">The sequence shown here is derived from an EMBL/GenBank/DDBJ whole genome shotgun (WGS) entry which is preliminary data.</text>
</comment>
<dbReference type="InterPro" id="IPR054583">
    <property type="entry name" value="Beta-prop_AUDH"/>
</dbReference>
<dbReference type="SUPFAM" id="SSF69318">
    <property type="entry name" value="Integrin alpha N-terminal domain"/>
    <property type="match status" value="1"/>
</dbReference>
<dbReference type="Pfam" id="PF18637">
    <property type="entry name" value="AUDH_Cupin"/>
    <property type="match status" value="1"/>
</dbReference>
<dbReference type="EMBL" id="JAKEKT020000104">
    <property type="protein sequence ID" value="KAL1636192.1"/>
    <property type="molecule type" value="Genomic_DNA"/>
</dbReference>
<dbReference type="InterPro" id="IPR028994">
    <property type="entry name" value="Integrin_alpha_N"/>
</dbReference>
<feature type="domain" description="Aldos-2-ulose dehydratase beta-propeller" evidence="2">
    <location>
        <begin position="129"/>
        <end position="335"/>
    </location>
</feature>
<evidence type="ECO:0000313" key="3">
    <source>
        <dbReference type="EMBL" id="KAL1636192.1"/>
    </source>
</evidence>
<keyword evidence="4" id="KW-1185">Reference proteome</keyword>
<name>A0ABR3T9N8_9PEZI</name>
<dbReference type="Pfam" id="PF22301">
    <property type="entry name" value="AUDH_beta_propeller"/>
    <property type="match status" value="1"/>
</dbReference>